<sequence>MTAPLFEILPDQPALVERALALVVQAIHGAIADQGYCTLALAGGSTPKPLYQALAQQDLPWDQLYIFWGDERYVPVDHPDSNAGMAKAAWLDQVPIPPDHIVLAPTLQGDPATSASQYETMIKAVFGRLQGTAPDQIPEFDLILLGMGDDGHTASLFPHTDALAVADRLTTVGYKGADPRITLTVPLINHSRRVLFLVAGADKETALAQVFAADGDDRAYPSRLVRPQGELRWLLDQAAVGDLSLG</sequence>
<name>A0A2W4VSK5_9CYAN</name>
<reference evidence="9 10" key="2">
    <citation type="submission" date="2018-06" db="EMBL/GenBank/DDBJ databases">
        <title>Metagenomic assembly of (sub)arctic Cyanobacteria and their associated microbiome from non-axenic cultures.</title>
        <authorList>
            <person name="Baurain D."/>
        </authorList>
    </citation>
    <scope>NUCLEOTIDE SEQUENCE [LARGE SCALE GENOMIC DNA]</scope>
    <source>
        <strain evidence="9">ULC041bin1</strain>
    </source>
</reference>
<comment type="caution">
    <text evidence="9">The sequence shown here is derived from an EMBL/GenBank/DDBJ whole genome shotgun (WGS) entry which is preliminary data.</text>
</comment>
<dbReference type="GO" id="GO:0017057">
    <property type="term" value="F:6-phosphogluconolactonase activity"/>
    <property type="evidence" value="ECO:0007669"/>
    <property type="project" value="UniProtKB-UniRule"/>
</dbReference>
<comment type="catalytic activity">
    <reaction evidence="1 7">
        <text>6-phospho-D-glucono-1,5-lactone + H2O = 6-phospho-D-gluconate + H(+)</text>
        <dbReference type="Rhea" id="RHEA:12556"/>
        <dbReference type="ChEBI" id="CHEBI:15377"/>
        <dbReference type="ChEBI" id="CHEBI:15378"/>
        <dbReference type="ChEBI" id="CHEBI:57955"/>
        <dbReference type="ChEBI" id="CHEBI:58759"/>
        <dbReference type="EC" id="3.1.1.31"/>
    </reaction>
</comment>
<dbReference type="NCBIfam" id="TIGR01198">
    <property type="entry name" value="pgl"/>
    <property type="match status" value="1"/>
</dbReference>
<gene>
    <name evidence="7 9" type="primary">pgl</name>
    <name evidence="9" type="ORF">DCF17_19745</name>
</gene>
<evidence type="ECO:0000259" key="8">
    <source>
        <dbReference type="Pfam" id="PF01182"/>
    </source>
</evidence>
<evidence type="ECO:0000256" key="1">
    <source>
        <dbReference type="ARBA" id="ARBA00000832"/>
    </source>
</evidence>
<dbReference type="AlphaFoldDB" id="A0A2W4VSK5"/>
<reference evidence="10" key="1">
    <citation type="submission" date="2018-04" db="EMBL/GenBank/DDBJ databases">
        <authorList>
            <person name="Cornet L."/>
        </authorList>
    </citation>
    <scope>NUCLEOTIDE SEQUENCE [LARGE SCALE GENOMIC DNA]</scope>
</reference>
<dbReference type="EMBL" id="QBMN01000190">
    <property type="protein sequence ID" value="PZO34910.1"/>
    <property type="molecule type" value="Genomic_DNA"/>
</dbReference>
<dbReference type="InterPro" id="IPR039104">
    <property type="entry name" value="6PGL"/>
</dbReference>
<evidence type="ECO:0000256" key="7">
    <source>
        <dbReference type="RuleBase" id="RU365095"/>
    </source>
</evidence>
<dbReference type="PANTHER" id="PTHR11054:SF0">
    <property type="entry name" value="6-PHOSPHOGLUCONOLACTONASE"/>
    <property type="match status" value="1"/>
</dbReference>
<evidence type="ECO:0000256" key="6">
    <source>
        <dbReference type="ARBA" id="ARBA00020337"/>
    </source>
</evidence>
<dbReference type="InterPro" id="IPR005900">
    <property type="entry name" value="6-phosphogluconolactonase_DevB"/>
</dbReference>
<dbReference type="InterPro" id="IPR037171">
    <property type="entry name" value="NagB/RpiA_transferase-like"/>
</dbReference>
<evidence type="ECO:0000256" key="4">
    <source>
        <dbReference type="ARBA" id="ARBA00010662"/>
    </source>
</evidence>
<keyword evidence="7" id="KW-0378">Hydrolase</keyword>
<dbReference type="GO" id="GO:0006098">
    <property type="term" value="P:pentose-phosphate shunt"/>
    <property type="evidence" value="ECO:0007669"/>
    <property type="project" value="UniProtKB-UniPathway"/>
</dbReference>
<dbReference type="CDD" id="cd01400">
    <property type="entry name" value="6PGL"/>
    <property type="match status" value="1"/>
</dbReference>
<accession>A0A2W4VSK5</accession>
<dbReference type="SUPFAM" id="SSF100950">
    <property type="entry name" value="NagB/RpiA/CoA transferase-like"/>
    <property type="match status" value="1"/>
</dbReference>
<dbReference type="Pfam" id="PF01182">
    <property type="entry name" value="Glucosamine_iso"/>
    <property type="match status" value="1"/>
</dbReference>
<comment type="function">
    <text evidence="2 7">Hydrolysis of 6-phosphogluconolactone to 6-phosphogluconate.</text>
</comment>
<protein>
    <recommendedName>
        <fullName evidence="6 7">6-phosphogluconolactonase</fullName>
        <shortName evidence="7">6PGL</shortName>
        <ecNumber evidence="5 7">3.1.1.31</ecNumber>
    </recommendedName>
</protein>
<dbReference type="Gene3D" id="3.40.50.1360">
    <property type="match status" value="1"/>
</dbReference>
<evidence type="ECO:0000313" key="10">
    <source>
        <dbReference type="Proteomes" id="UP000249081"/>
    </source>
</evidence>
<evidence type="ECO:0000313" key="9">
    <source>
        <dbReference type="EMBL" id="PZO34910.1"/>
    </source>
</evidence>
<dbReference type="Proteomes" id="UP000249081">
    <property type="component" value="Unassembled WGS sequence"/>
</dbReference>
<dbReference type="EC" id="3.1.1.31" evidence="5 7"/>
<dbReference type="PANTHER" id="PTHR11054">
    <property type="entry name" value="6-PHOSPHOGLUCONOLACTONASE"/>
    <property type="match status" value="1"/>
</dbReference>
<feature type="domain" description="Glucosamine/galactosamine-6-phosphate isomerase" evidence="8">
    <location>
        <begin position="11"/>
        <end position="233"/>
    </location>
</feature>
<organism evidence="9 10">
    <name type="scientific">Shackletoniella antarctica</name>
    <dbReference type="NCBI Taxonomy" id="268115"/>
    <lineage>
        <taxon>Bacteria</taxon>
        <taxon>Bacillati</taxon>
        <taxon>Cyanobacteriota</taxon>
        <taxon>Cyanophyceae</taxon>
        <taxon>Oculatellales</taxon>
        <taxon>Oculatellaceae</taxon>
        <taxon>Shackletoniella</taxon>
    </lineage>
</organism>
<dbReference type="InterPro" id="IPR006148">
    <property type="entry name" value="Glc/Gal-6P_isomerase"/>
</dbReference>
<proteinExistence type="inferred from homology"/>
<comment type="pathway">
    <text evidence="3 7">Carbohydrate degradation; pentose phosphate pathway; D-ribulose 5-phosphate from D-glucose 6-phosphate (oxidative stage): step 2/3.</text>
</comment>
<evidence type="ECO:0000256" key="3">
    <source>
        <dbReference type="ARBA" id="ARBA00004961"/>
    </source>
</evidence>
<comment type="similarity">
    <text evidence="4 7">Belongs to the glucosamine/galactosamine-6-phosphate isomerase family. 6-phosphogluconolactonase subfamily.</text>
</comment>
<dbReference type="UniPathway" id="UPA00115">
    <property type="reaction ID" value="UER00409"/>
</dbReference>
<evidence type="ECO:0000256" key="2">
    <source>
        <dbReference type="ARBA" id="ARBA00002681"/>
    </source>
</evidence>
<evidence type="ECO:0000256" key="5">
    <source>
        <dbReference type="ARBA" id="ARBA00013198"/>
    </source>
</evidence>
<dbReference type="GO" id="GO:0005975">
    <property type="term" value="P:carbohydrate metabolic process"/>
    <property type="evidence" value="ECO:0007669"/>
    <property type="project" value="UniProtKB-UniRule"/>
</dbReference>